<dbReference type="Pfam" id="PF05567">
    <property type="entry name" value="T4P_PilY1"/>
    <property type="match status" value="1"/>
</dbReference>
<dbReference type="GO" id="GO:0046872">
    <property type="term" value="F:metal ion binding"/>
    <property type="evidence" value="ECO:0007669"/>
    <property type="project" value="UniProtKB-KW"/>
</dbReference>
<name>A0A853I5S1_9GAMM</name>
<keyword evidence="9" id="KW-1185">Reference proteome</keyword>
<dbReference type="Proteomes" id="UP000569732">
    <property type="component" value="Unassembled WGS sequence"/>
</dbReference>
<keyword evidence="4" id="KW-0479">Metal-binding</keyword>
<gene>
    <name evidence="8" type="ORF">H0A36_18755</name>
</gene>
<evidence type="ECO:0000256" key="1">
    <source>
        <dbReference type="ARBA" id="ARBA00004561"/>
    </source>
</evidence>
<evidence type="ECO:0000256" key="2">
    <source>
        <dbReference type="ARBA" id="ARBA00008387"/>
    </source>
</evidence>
<comment type="subcellular location">
    <subcellularLocation>
        <location evidence="1">Fimbrium</location>
    </subcellularLocation>
</comment>
<dbReference type="AlphaFoldDB" id="A0A853I5S1"/>
<keyword evidence="5" id="KW-0106">Calcium</keyword>
<evidence type="ECO:0000259" key="7">
    <source>
        <dbReference type="Pfam" id="PF05567"/>
    </source>
</evidence>
<keyword evidence="6" id="KW-0281">Fimbrium</keyword>
<evidence type="ECO:0000256" key="6">
    <source>
        <dbReference type="ARBA" id="ARBA00023263"/>
    </source>
</evidence>
<evidence type="ECO:0000313" key="8">
    <source>
        <dbReference type="EMBL" id="NYZ68059.1"/>
    </source>
</evidence>
<sequence length="1194" mass="130775">MFLMEGMMFHRKPYQYQYVKQPVLILVGTIITFPLSSYSGPLNLAQDALEIAPGAEPNIVILFDDSGSMDWEATMASGVLVANQPDGKNIGSAGGITHQSGCGTPYYYGVHFKSNTYNRWWGKCAVAATNTWRFRNSQFNKLYYDPTKIYKPWPGVDKNGKVFGDIDVRNAPDNPYSPAEFVDLTRGDEILRSTWGSRDNNKEGFAYYTWKDDGDGIFENGEQTKVRVKNLSKKEQTNFANWFAYYRSRDLVAKGALGFVIEGLSNARVGFTSINTTANNFPVASLNASVLSGNKKKLLDKIYGTPIPANGTPLRRNLRDVGRYFECVSGNRFNASGSSCPIQPMPIGTCQQNYAMLMTDGYYNGGSPGVGNQDRDTTNNLFDGGAFADSQHNTLADVAMYYYKRDLSRLPNSVPITKYDKQRSLTLLSDEDSLHQHMATFTIGFGLKGTVATFPTDPKVAFNWPNPFASDFAKVDDLLHAAYNGRGEYLSAEDPERLVDGLQEIFRRIKSDSGAASAVAFNTQSIKANAFAFRALFNPKQNNGDVLAHPVDAKTGEVDTATVVWSATKKLDEKLAGNNVNNRNIITYRINTDGTKVGVPFNYDSNLNQTQRTSLDNPVPFALPNNYGDNDGKIGDERLFYLRGDQTHEGINYDKGQFRERLSSQGRFGDIIHSTPTYVGAPAFSGRDNSPYPTASPYSSFAKANSSRRPMLYVGANDGMLHGLNASTGEEVFAYVPNILFPELYKLTSPDYVHQMYVDEKASVNDAFYGGSWHTILIGALGAGGRGYFALDVTTPTAFDTEAGAATKVLWEFTATDDNDLGFTYSRPIITMTNATSGGEQLWLAIFGNGYNSTSANGNAILFLNKLTGHGTDGQWNLGTDYYKIDTGKGKASSVDRLTPNGIGLPRAVDLDGNGTVDYVYAGDLQGNLWRFDLTGSSISSWKGTIIFTAKDKQGNPQPIVNQPIAVRNTSQTGIVVVIGTGTWMTRDDIGSTEIQSMYGIWDDFEKKGYPVSENDLIEQKFTNTTEKISGFTTRSLSDNPVNYSRDNKVRGWKLHFNANSAATGTIEFPGERAVRKLFLIGNSLITTTVIPNPALACATLPGGFLIGLDPLTGGRSKTAPLFDLNNDGEFDEKDKLANGTAVSGIRLAGIPTDPAFIGNRIVIQEHTGNVTDFGTNLEGLNTGRLSWQQLTSD</sequence>
<dbReference type="InterPro" id="IPR008707">
    <property type="entry name" value="B-propeller_PilY1"/>
</dbReference>
<dbReference type="InterPro" id="IPR011047">
    <property type="entry name" value="Quinoprotein_ADH-like_sf"/>
</dbReference>
<accession>A0A853I5S1</accession>
<comment type="caution">
    <text evidence="8">The sequence shown here is derived from an EMBL/GenBank/DDBJ whole genome shotgun (WGS) entry which is preliminary data.</text>
</comment>
<proteinExistence type="inferred from homology"/>
<dbReference type="EMBL" id="JACCKB010000034">
    <property type="protein sequence ID" value="NYZ68059.1"/>
    <property type="molecule type" value="Genomic_DNA"/>
</dbReference>
<evidence type="ECO:0000256" key="4">
    <source>
        <dbReference type="ARBA" id="ARBA00022723"/>
    </source>
</evidence>
<evidence type="ECO:0000313" key="9">
    <source>
        <dbReference type="Proteomes" id="UP000569732"/>
    </source>
</evidence>
<comment type="similarity">
    <text evidence="2">Belongs to the PilY1 family.</text>
</comment>
<dbReference type="GO" id="GO:0009289">
    <property type="term" value="C:pilus"/>
    <property type="evidence" value="ECO:0007669"/>
    <property type="project" value="UniProtKB-SubCell"/>
</dbReference>
<dbReference type="SUPFAM" id="SSF50998">
    <property type="entry name" value="Quinoprotein alcohol dehydrogenase-like"/>
    <property type="match status" value="1"/>
</dbReference>
<reference evidence="8 9" key="1">
    <citation type="submission" date="2020-07" db="EMBL/GenBank/DDBJ databases">
        <title>Endozoicomonas sp. nov., isolated from sediment.</title>
        <authorList>
            <person name="Gu T."/>
        </authorList>
    </citation>
    <scope>NUCLEOTIDE SEQUENCE [LARGE SCALE GENOMIC DNA]</scope>
    <source>
        <strain evidence="8 9">SM1973</strain>
    </source>
</reference>
<evidence type="ECO:0000256" key="5">
    <source>
        <dbReference type="ARBA" id="ARBA00022837"/>
    </source>
</evidence>
<organism evidence="8 9">
    <name type="scientific">Spartinivicinus marinus</name>
    <dbReference type="NCBI Taxonomy" id="2994442"/>
    <lineage>
        <taxon>Bacteria</taxon>
        <taxon>Pseudomonadati</taxon>
        <taxon>Pseudomonadota</taxon>
        <taxon>Gammaproteobacteria</taxon>
        <taxon>Oceanospirillales</taxon>
        <taxon>Zooshikellaceae</taxon>
        <taxon>Spartinivicinus</taxon>
    </lineage>
</organism>
<keyword evidence="3" id="KW-1029">Fimbrium biogenesis</keyword>
<evidence type="ECO:0000256" key="3">
    <source>
        <dbReference type="ARBA" id="ARBA00022558"/>
    </source>
</evidence>
<protein>
    <recommendedName>
        <fullName evidence="7">PilY1 beta-propeller domain-containing protein</fullName>
    </recommendedName>
</protein>
<feature type="domain" description="PilY1 beta-propeller" evidence="7">
    <location>
        <begin position="669"/>
        <end position="1009"/>
    </location>
</feature>